<dbReference type="InterPro" id="IPR005474">
    <property type="entry name" value="Transketolase_N"/>
</dbReference>
<organism evidence="3 4">
    <name type="scientific">Glarea lozoyensis (strain ATCC 74030 / MF5533)</name>
    <dbReference type="NCBI Taxonomy" id="1104152"/>
    <lineage>
        <taxon>Eukaryota</taxon>
        <taxon>Fungi</taxon>
        <taxon>Dikarya</taxon>
        <taxon>Ascomycota</taxon>
        <taxon>Pezizomycotina</taxon>
        <taxon>Leotiomycetes</taxon>
        <taxon>Helotiales</taxon>
        <taxon>Helotiaceae</taxon>
        <taxon>Glarea</taxon>
    </lineage>
</organism>
<comment type="caution">
    <text evidence="3">The sequence shown here is derived from an EMBL/GenBank/DDBJ whole genome shotgun (WGS) entry which is preliminary data.</text>
</comment>
<sequence length="93" mass="10024">MSPQLNGTTLEEASSESHLRLPTTITKAQIIKNETTKDVQGGWVPRSADDYAQLAVRNLVMDMCMQNAEIEVPGIEVTTGPLGQGIANAKRSV</sequence>
<evidence type="ECO:0000313" key="4">
    <source>
        <dbReference type="Proteomes" id="UP000005446"/>
    </source>
</evidence>
<dbReference type="EMBL" id="AGUE01000306">
    <property type="protein sequence ID" value="EHK95990.1"/>
    <property type="molecule type" value="Genomic_DNA"/>
</dbReference>
<proteinExistence type="predicted"/>
<dbReference type="OrthoDB" id="10267175at2759"/>
<dbReference type="InParanoid" id="H0EZQ0"/>
<dbReference type="Proteomes" id="UP000005446">
    <property type="component" value="Unassembled WGS sequence"/>
</dbReference>
<evidence type="ECO:0000313" key="3">
    <source>
        <dbReference type="EMBL" id="EHK95990.1"/>
    </source>
</evidence>
<dbReference type="Pfam" id="PF00456">
    <property type="entry name" value="Transketolase_N"/>
    <property type="match status" value="1"/>
</dbReference>
<evidence type="ECO:0000256" key="1">
    <source>
        <dbReference type="SAM" id="MobiDB-lite"/>
    </source>
</evidence>
<dbReference type="AlphaFoldDB" id="H0EZQ0"/>
<protein>
    <recommendedName>
        <fullName evidence="2">Transketolase N-terminal domain-containing protein</fullName>
    </recommendedName>
</protein>
<feature type="compositionally biased region" description="Polar residues" evidence="1">
    <location>
        <begin position="1"/>
        <end position="12"/>
    </location>
</feature>
<feature type="region of interest" description="Disordered" evidence="1">
    <location>
        <begin position="1"/>
        <end position="21"/>
    </location>
</feature>
<name>H0EZQ0_GLAL7</name>
<evidence type="ECO:0000259" key="2">
    <source>
        <dbReference type="Pfam" id="PF00456"/>
    </source>
</evidence>
<dbReference type="HOGENOM" id="CLU_2399887_0_0_1"/>
<keyword evidence="4" id="KW-1185">Reference proteome</keyword>
<reference evidence="3 4" key="1">
    <citation type="journal article" date="2012" name="Eukaryot. Cell">
        <title>Genome sequence of the fungus Glarea lozoyensis: the first genome sequence of a species from the Helotiaceae family.</title>
        <authorList>
            <person name="Youssar L."/>
            <person name="Gruening B.A."/>
            <person name="Erxleben A."/>
            <person name="Guenther S."/>
            <person name="Huettel W."/>
        </authorList>
    </citation>
    <scope>NUCLEOTIDE SEQUENCE [LARGE SCALE GENOMIC DNA]</scope>
    <source>
        <strain evidence="4">ATCC 74030 / MF5533</strain>
    </source>
</reference>
<gene>
    <name evidence="3" type="ORF">M7I_8326</name>
</gene>
<accession>H0EZQ0</accession>
<feature type="domain" description="Transketolase N-terminal" evidence="2">
    <location>
        <begin position="71"/>
        <end position="89"/>
    </location>
</feature>